<evidence type="ECO:0000313" key="3">
    <source>
        <dbReference type="Proteomes" id="UP000016843"/>
    </source>
</evidence>
<name>U5BUV7_9BACT</name>
<evidence type="ECO:0000256" key="1">
    <source>
        <dbReference type="SAM" id="MobiDB-lite"/>
    </source>
</evidence>
<feature type="region of interest" description="Disordered" evidence="1">
    <location>
        <begin position="1"/>
        <end position="22"/>
    </location>
</feature>
<organism evidence="2 3">
    <name type="scientific">Rhodonellum psychrophilum GCM71 = DSM 17998</name>
    <dbReference type="NCBI Taxonomy" id="1123057"/>
    <lineage>
        <taxon>Bacteria</taxon>
        <taxon>Pseudomonadati</taxon>
        <taxon>Bacteroidota</taxon>
        <taxon>Cytophagia</taxon>
        <taxon>Cytophagales</taxon>
        <taxon>Cytophagaceae</taxon>
        <taxon>Rhodonellum</taxon>
    </lineage>
</organism>
<comment type="caution">
    <text evidence="2">The sequence shown here is derived from an EMBL/GenBank/DDBJ whole genome shotgun (WGS) entry which is preliminary data.</text>
</comment>
<keyword evidence="3" id="KW-1185">Reference proteome</keyword>
<dbReference type="Proteomes" id="UP000016843">
    <property type="component" value="Unassembled WGS sequence"/>
</dbReference>
<proteinExistence type="predicted"/>
<accession>U5BUV7</accession>
<dbReference type="AlphaFoldDB" id="U5BUV7"/>
<protein>
    <submittedName>
        <fullName evidence="2">Uncharacterized protein</fullName>
    </submittedName>
</protein>
<reference evidence="2 3" key="1">
    <citation type="journal article" date="2013" name="Genome Announc.">
        <title>Draft Genome Sequence of the Psychrophilic and Alkaliphilic Rhodonellum psychrophilum Strain GCM71T.</title>
        <authorList>
            <person name="Hauptmann A.L."/>
            <person name="Glaring M.A."/>
            <person name="Hallin P.F."/>
            <person name="Prieme A."/>
            <person name="Stougaard P."/>
        </authorList>
    </citation>
    <scope>NUCLEOTIDE SEQUENCE [LARGE SCALE GENOMIC DNA]</scope>
    <source>
        <strain evidence="2 3">GCM71</strain>
    </source>
</reference>
<gene>
    <name evidence="2" type="ORF">P872_13700</name>
</gene>
<sequence length="46" mass="5667">MCRKGTEDGRRKTEDRSWKTEDRRPKLEEALFEISGRDFLDFDIFW</sequence>
<evidence type="ECO:0000313" key="2">
    <source>
        <dbReference type="EMBL" id="ERM80351.1"/>
    </source>
</evidence>
<dbReference type="EMBL" id="AWXR01000110">
    <property type="protein sequence ID" value="ERM80351.1"/>
    <property type="molecule type" value="Genomic_DNA"/>
</dbReference>